<comment type="similarity">
    <text evidence="2">Belongs to the CpxP/Spy family.</text>
</comment>
<organism evidence="6 9">
    <name type="scientific">Providencia rettgeri</name>
    <dbReference type="NCBI Taxonomy" id="587"/>
    <lineage>
        <taxon>Bacteria</taxon>
        <taxon>Pseudomonadati</taxon>
        <taxon>Pseudomonadota</taxon>
        <taxon>Gammaproteobacteria</taxon>
        <taxon>Enterobacterales</taxon>
        <taxon>Morganellaceae</taxon>
        <taxon>Providencia</taxon>
    </lineage>
</organism>
<feature type="signal peptide" evidence="5">
    <location>
        <begin position="1"/>
        <end position="34"/>
    </location>
</feature>
<dbReference type="RefSeq" id="WP_004907001.1">
    <property type="nucleotide sequence ID" value="NZ_ABEXOA020000087.1"/>
</dbReference>
<dbReference type="InterPro" id="IPR052211">
    <property type="entry name" value="Cpx_auxiliary_protein"/>
</dbReference>
<dbReference type="EMBL" id="UGTZ01000001">
    <property type="protein sequence ID" value="SUC33579.1"/>
    <property type="molecule type" value="Genomic_DNA"/>
</dbReference>
<reference evidence="6" key="3">
    <citation type="submission" date="2023-10" db="EMBL/GenBank/DDBJ databases">
        <title>Analysis of Resistance Genes of Carbapenem-resistant Providencia rettgeri.</title>
        <authorList>
            <person name="Liu M."/>
        </authorList>
    </citation>
    <scope>NUCLEOTIDE SEQUENCE</scope>
    <source>
        <strain evidence="6">QITACRE101</strain>
    </source>
</reference>
<dbReference type="OMA" id="STFMFNG"/>
<evidence type="ECO:0000313" key="7">
    <source>
        <dbReference type="EMBL" id="SUC33579.1"/>
    </source>
</evidence>
<comment type="subcellular location">
    <subcellularLocation>
        <location evidence="1">Periplasm</location>
    </subcellularLocation>
</comment>
<dbReference type="PANTHER" id="PTHR38102">
    <property type="entry name" value="PERIPLASMIC CHAPERONE SPY"/>
    <property type="match status" value="1"/>
</dbReference>
<reference evidence="7 8" key="1">
    <citation type="submission" date="2018-06" db="EMBL/GenBank/DDBJ databases">
        <authorList>
            <consortium name="Pathogen Informatics"/>
            <person name="Doyle S."/>
        </authorList>
    </citation>
    <scope>NUCLEOTIDE SEQUENCE [LARGE SCALE GENOMIC DNA]</scope>
    <source>
        <strain evidence="7 8">NCTC11801</strain>
    </source>
</reference>
<accession>A0A2U9L2S6</accession>
<evidence type="ECO:0000256" key="3">
    <source>
        <dbReference type="ARBA" id="ARBA00022729"/>
    </source>
</evidence>
<dbReference type="AlphaFoldDB" id="A0A2U9L2S6"/>
<dbReference type="InterPro" id="IPR012899">
    <property type="entry name" value="LTXXQ"/>
</dbReference>
<dbReference type="Proteomes" id="UP000254208">
    <property type="component" value="Unassembled WGS sequence"/>
</dbReference>
<feature type="chain" id="PRO_5043161572" evidence="5">
    <location>
        <begin position="35"/>
        <end position="195"/>
    </location>
</feature>
<dbReference type="CDD" id="cd09916">
    <property type="entry name" value="CpxP_like"/>
    <property type="match status" value="1"/>
</dbReference>
<evidence type="ECO:0000256" key="1">
    <source>
        <dbReference type="ARBA" id="ARBA00004418"/>
    </source>
</evidence>
<dbReference type="Gene3D" id="1.20.120.1490">
    <property type="match status" value="1"/>
</dbReference>
<dbReference type="Proteomes" id="UP001162044">
    <property type="component" value="Unassembled WGS sequence"/>
</dbReference>
<keyword evidence="3 5" id="KW-0732">Signal</keyword>
<evidence type="ECO:0000256" key="2">
    <source>
        <dbReference type="ARBA" id="ARBA00008441"/>
    </source>
</evidence>
<dbReference type="GO" id="GO:0051082">
    <property type="term" value="F:unfolded protein binding"/>
    <property type="evidence" value="ECO:0007669"/>
    <property type="project" value="TreeGrafter"/>
</dbReference>
<evidence type="ECO:0000313" key="8">
    <source>
        <dbReference type="Proteomes" id="UP000254208"/>
    </source>
</evidence>
<protein>
    <submittedName>
        <fullName evidence="7">Periplasmic protein CpxP</fullName>
    </submittedName>
    <submittedName>
        <fullName evidence="6">Spy/CpxP family protein refolding chaperone</fullName>
    </submittedName>
</protein>
<dbReference type="GO" id="GO:0030288">
    <property type="term" value="C:outer membrane-bounded periplasmic space"/>
    <property type="evidence" value="ECO:0007669"/>
    <property type="project" value="TreeGrafter"/>
</dbReference>
<dbReference type="OrthoDB" id="6505017at2"/>
<reference evidence="6" key="2">
    <citation type="submission" date="2023-04" db="EMBL/GenBank/DDBJ databases">
        <authorList>
            <person name="Li W."/>
        </authorList>
    </citation>
    <scope>NUCLEOTIDE SEQUENCE</scope>
    <source>
        <strain evidence="6">QITACRE101</strain>
    </source>
</reference>
<keyword evidence="4" id="KW-0574">Periplasm</keyword>
<dbReference type="EMBL" id="JARVQW010000008">
    <property type="protein sequence ID" value="MDH2306822.1"/>
    <property type="molecule type" value="Genomic_DNA"/>
</dbReference>
<sequence>MLRTTHSKVHNTVHKTAMLVLASAFVFGPAVAFAEEPQSAANESSTPLMLQMQSEPTTKPTGNAVVPFQHHELFSSEERASTFMFNGITLNEKQRQQLRDLMATQRHYHVDNSALVKEREALHKLIIADSFDDKAVREELEKRMQKELEQRVEMARIHHELYQLLTPEQKTELEHIHQQEMNQHKMAEFQAMQFQ</sequence>
<evidence type="ECO:0000313" key="9">
    <source>
        <dbReference type="Proteomes" id="UP001162044"/>
    </source>
</evidence>
<evidence type="ECO:0000256" key="5">
    <source>
        <dbReference type="SAM" id="SignalP"/>
    </source>
</evidence>
<evidence type="ECO:0000313" key="6">
    <source>
        <dbReference type="EMBL" id="MDH2306822.1"/>
    </source>
</evidence>
<gene>
    <name evidence="7" type="primary">cpxP</name>
    <name evidence="7" type="ORF">NCTC11801_04621</name>
    <name evidence="6" type="ORF">QDQ51_15540</name>
</gene>
<dbReference type="Pfam" id="PF07813">
    <property type="entry name" value="LTXXQ"/>
    <property type="match status" value="1"/>
</dbReference>
<name>A0A2U9L2S6_PRORE</name>
<dbReference type="PANTHER" id="PTHR38102:SF2">
    <property type="entry name" value="PERIPLASMIC PROTEIN CPXP"/>
    <property type="match status" value="1"/>
</dbReference>
<evidence type="ECO:0000256" key="4">
    <source>
        <dbReference type="ARBA" id="ARBA00022764"/>
    </source>
</evidence>
<dbReference type="GeneID" id="93671099"/>
<proteinExistence type="inferred from homology"/>